<proteinExistence type="inferred from homology"/>
<dbReference type="PANTHER" id="PTHR28037:SF1">
    <property type="entry name" value="ALCOHOL O-ACETYLTRANSFERASE 1-RELATED"/>
    <property type="match status" value="1"/>
</dbReference>
<dbReference type="SUPFAM" id="SSF52777">
    <property type="entry name" value="CoA-dependent acyltransferases"/>
    <property type="match status" value="2"/>
</dbReference>
<evidence type="ECO:0000256" key="1">
    <source>
        <dbReference type="ARBA" id="ARBA00000026"/>
    </source>
</evidence>
<accession>A0A369B4F3</accession>
<dbReference type="InterPro" id="IPR001242">
    <property type="entry name" value="Condensation_dom"/>
</dbReference>
<evidence type="ECO:0000256" key="10">
    <source>
        <dbReference type="ARBA" id="ARBA00032317"/>
    </source>
</evidence>
<evidence type="ECO:0000256" key="9">
    <source>
        <dbReference type="ARBA" id="ARBA00030465"/>
    </source>
</evidence>
<reference evidence="14 15" key="1">
    <citation type="submission" date="2018-07" db="EMBL/GenBank/DDBJ databases">
        <title>Genomic Encyclopedia of Type Strains, Phase IV (KMG-IV): sequencing the most valuable type-strain genomes for metagenomic binning, comparative biology and taxonomic classification.</title>
        <authorList>
            <person name="Goeker M."/>
        </authorList>
    </citation>
    <scope>NUCLEOTIDE SEQUENCE [LARGE SCALE GENOMIC DNA]</scope>
    <source>
        <strain evidence="14 15">DSM 27016</strain>
    </source>
</reference>
<evidence type="ECO:0000313" key="14">
    <source>
        <dbReference type="EMBL" id="RCX16331.1"/>
    </source>
</evidence>
<evidence type="ECO:0000256" key="6">
    <source>
        <dbReference type="ARBA" id="ARBA00013449"/>
    </source>
</evidence>
<evidence type="ECO:0000256" key="4">
    <source>
        <dbReference type="ARBA" id="ARBA00006558"/>
    </source>
</evidence>
<keyword evidence="15" id="KW-1185">Reference proteome</keyword>
<evidence type="ECO:0000259" key="13">
    <source>
        <dbReference type="Pfam" id="PF16911"/>
    </source>
</evidence>
<evidence type="ECO:0000256" key="5">
    <source>
        <dbReference type="ARBA" id="ARBA00012866"/>
    </source>
</evidence>
<keyword evidence="7" id="KW-0808">Transferase</keyword>
<dbReference type="PANTHER" id="PTHR28037">
    <property type="entry name" value="ALCOHOL O-ACETYLTRANSFERASE 1-RELATED"/>
    <property type="match status" value="1"/>
</dbReference>
<evidence type="ECO:0000256" key="8">
    <source>
        <dbReference type="ARBA" id="ARBA00023315"/>
    </source>
</evidence>
<organism evidence="14 15">
    <name type="scientific">Anaerobacterium chartisolvens</name>
    <dbReference type="NCBI Taxonomy" id="1297424"/>
    <lineage>
        <taxon>Bacteria</taxon>
        <taxon>Bacillati</taxon>
        <taxon>Bacillota</taxon>
        <taxon>Clostridia</taxon>
        <taxon>Eubacteriales</taxon>
        <taxon>Oscillospiraceae</taxon>
        <taxon>Anaerobacterium</taxon>
    </lineage>
</organism>
<comment type="similarity">
    <text evidence="4">Belongs to the acyltransferase PapA5 family.</text>
</comment>
<dbReference type="InterPro" id="IPR052058">
    <property type="entry name" value="Alcohol_O-acetyltransferase"/>
</dbReference>
<dbReference type="Proteomes" id="UP000253034">
    <property type="component" value="Unassembled WGS sequence"/>
</dbReference>
<dbReference type="InterPro" id="IPR023213">
    <property type="entry name" value="CAT-like_dom_sf"/>
</dbReference>
<evidence type="ECO:0000256" key="7">
    <source>
        <dbReference type="ARBA" id="ARBA00022679"/>
    </source>
</evidence>
<dbReference type="OrthoDB" id="5487913at2"/>
<dbReference type="RefSeq" id="WP_114297884.1">
    <property type="nucleotide sequence ID" value="NZ_QPJT01000011.1"/>
</dbReference>
<evidence type="ECO:0000256" key="3">
    <source>
        <dbReference type="ARBA" id="ARBA00001907"/>
    </source>
</evidence>
<dbReference type="GO" id="GO:0016746">
    <property type="term" value="F:acyltransferase activity"/>
    <property type="evidence" value="ECO:0007669"/>
    <property type="project" value="UniProtKB-KW"/>
</dbReference>
<evidence type="ECO:0000259" key="12">
    <source>
        <dbReference type="Pfam" id="PF00668"/>
    </source>
</evidence>
<dbReference type="InterPro" id="IPR031641">
    <property type="entry name" value="PapA_C"/>
</dbReference>
<dbReference type="Pfam" id="PF00668">
    <property type="entry name" value="Condensation"/>
    <property type="match status" value="1"/>
</dbReference>
<comment type="catalytic activity">
    <reaction evidence="3">
        <text>2 a mycocerosyl-[mycocerosic acid synthase] + a phthiodiolone = a dimycocerosyl phthiodiolone + 2 holo-[mycocerosic acid synthase].</text>
        <dbReference type="EC" id="2.3.1.282"/>
    </reaction>
</comment>
<gene>
    <name evidence="14" type="ORF">DFR58_11176</name>
</gene>
<name>A0A369B4F3_9FIRM</name>
<dbReference type="EMBL" id="QPJT01000011">
    <property type="protein sequence ID" value="RCX16331.1"/>
    <property type="molecule type" value="Genomic_DNA"/>
</dbReference>
<evidence type="ECO:0000256" key="11">
    <source>
        <dbReference type="ARBA" id="ARBA00033407"/>
    </source>
</evidence>
<dbReference type="Gene3D" id="3.30.559.30">
    <property type="entry name" value="Nonribosomal peptide synthetase, condensation domain"/>
    <property type="match status" value="1"/>
</dbReference>
<feature type="domain" description="Phthiocerol/phthiodiolone dimycocerosyl transferase C-terminal" evidence="13">
    <location>
        <begin position="203"/>
        <end position="399"/>
    </location>
</feature>
<evidence type="ECO:0000313" key="15">
    <source>
        <dbReference type="Proteomes" id="UP000253034"/>
    </source>
</evidence>
<dbReference type="Pfam" id="PF16911">
    <property type="entry name" value="PapA_C"/>
    <property type="match status" value="1"/>
</dbReference>
<dbReference type="AlphaFoldDB" id="A0A369B4F3"/>
<feature type="domain" description="Condensation" evidence="12">
    <location>
        <begin position="17"/>
        <end position="151"/>
    </location>
</feature>
<comment type="catalytic activity">
    <reaction evidence="1">
        <text>2 a mycocerosyl-[mycocerosic acid synthase] + a phthiocerol = a dimycocerosyl phthiocerol + 2 holo-[mycocerosic acid synthase].</text>
        <dbReference type="EC" id="2.3.1.282"/>
    </reaction>
</comment>
<evidence type="ECO:0000256" key="2">
    <source>
        <dbReference type="ARBA" id="ARBA00000625"/>
    </source>
</evidence>
<sequence length="429" mass="48955">MGKALCTAEHMGLKFDRAIACNLQITIHCKGIVNIEFFQKALNIIQKRHFYLNVFVDSTKAEFNQFEASPFIPLTVIDDKGLNQWPEEAEEDLNKRFSAENAPYARVKILRSSNECKIIMTLCHFVSDGISGLNLLRSILEVYNKLLNNETDFGLKEIPEMALDFELFPEGIDEDFSIFPPEIEQDIIQKNRIPLEQRKVGFFEHTLSVEETCSLTSKCRNENTTVYGALCAFAMAAMADEISERYVSIEEVAVDCISAINMRQLLNKPISDEQLGFGALMAKTHQSVFSKQKSLWEVAKNAKRDLESFILKHGLFKQLYFISEAFGLTDEEFSQEMEYSGQYIIISNLGIIEDKNMPRQLGNIEFEKISLSGTTHYVQGTEWGIFITANTFDGRLNLGFNYTKGYWDSNRVERYANKVVKIINEMSNG</sequence>
<dbReference type="EC" id="2.3.1.282" evidence="5"/>
<dbReference type="Gene3D" id="3.30.559.10">
    <property type="entry name" value="Chloramphenicol acetyltransferase-like domain"/>
    <property type="match status" value="1"/>
</dbReference>
<protein>
    <recommendedName>
        <fullName evidence="6">Phthiocerol/phthiodiolone dimycocerosyl transferase</fullName>
        <ecNumber evidence="5">2.3.1.282</ecNumber>
    </recommendedName>
    <alternativeName>
        <fullName evidence="11">Acyltransferase PapA5</fullName>
    </alternativeName>
    <alternativeName>
        <fullName evidence="9">Phthiocerol/phthiodiolone O-acyltransferase</fullName>
    </alternativeName>
    <alternativeName>
        <fullName evidence="10">Polyketide synthase-associated protein A5</fullName>
    </alternativeName>
</protein>
<comment type="caution">
    <text evidence="14">The sequence shown here is derived from an EMBL/GenBank/DDBJ whole genome shotgun (WGS) entry which is preliminary data.</text>
</comment>
<comment type="catalytic activity">
    <reaction evidence="2">
        <text>2 a mycocerosyl-[mycocerosic acid synthase] + a phenolphthiocerol = a dimycocerosyl phenolphthiocerol + 2 holo-[mycocerosic acid synthase].</text>
        <dbReference type="EC" id="2.3.1.282"/>
    </reaction>
</comment>
<keyword evidence="8" id="KW-0012">Acyltransferase</keyword>
<dbReference type="GO" id="GO:0008610">
    <property type="term" value="P:lipid biosynthetic process"/>
    <property type="evidence" value="ECO:0007669"/>
    <property type="project" value="UniProtKB-ARBA"/>
</dbReference>